<dbReference type="EMBL" id="JBBPHU010000005">
    <property type="protein sequence ID" value="KAK7517766.1"/>
    <property type="molecule type" value="Genomic_DNA"/>
</dbReference>
<name>A0ABR1KMQ1_9PEZI</name>
<proteinExistence type="predicted"/>
<organism evidence="1 2">
    <name type="scientific">Phyllosticta citriasiana</name>
    <dbReference type="NCBI Taxonomy" id="595635"/>
    <lineage>
        <taxon>Eukaryota</taxon>
        <taxon>Fungi</taxon>
        <taxon>Dikarya</taxon>
        <taxon>Ascomycota</taxon>
        <taxon>Pezizomycotina</taxon>
        <taxon>Dothideomycetes</taxon>
        <taxon>Dothideomycetes incertae sedis</taxon>
        <taxon>Botryosphaeriales</taxon>
        <taxon>Phyllostictaceae</taxon>
        <taxon>Phyllosticta</taxon>
    </lineage>
</organism>
<comment type="caution">
    <text evidence="1">The sequence shown here is derived from an EMBL/GenBank/DDBJ whole genome shotgun (WGS) entry which is preliminary data.</text>
</comment>
<accession>A0ABR1KMQ1</accession>
<protein>
    <submittedName>
        <fullName evidence="1">Uncharacterized protein</fullName>
    </submittedName>
</protein>
<gene>
    <name evidence="1" type="ORF">IWZ03DRAFT_440236</name>
</gene>
<feature type="non-terminal residue" evidence="1">
    <location>
        <position position="1"/>
    </location>
</feature>
<dbReference type="Proteomes" id="UP001363622">
    <property type="component" value="Unassembled WGS sequence"/>
</dbReference>
<keyword evidence="2" id="KW-1185">Reference proteome</keyword>
<reference evidence="1 2" key="1">
    <citation type="submission" date="2024-04" db="EMBL/GenBank/DDBJ databases">
        <title>Phyllosticta paracitricarpa is synonymous to the EU quarantine fungus P. citricarpa based on phylogenomic analyses.</title>
        <authorList>
            <consortium name="Lawrence Berkeley National Laboratory"/>
            <person name="Van Ingen-Buijs V.A."/>
            <person name="Van Westerhoven A.C."/>
            <person name="Haridas S."/>
            <person name="Skiadas P."/>
            <person name="Martin F."/>
            <person name="Groenewald J.Z."/>
            <person name="Crous P.W."/>
            <person name="Seidl M.F."/>
        </authorList>
    </citation>
    <scope>NUCLEOTIDE SEQUENCE [LARGE SCALE GENOMIC DNA]</scope>
    <source>
        <strain evidence="1 2">CBS 123371</strain>
    </source>
</reference>
<evidence type="ECO:0000313" key="2">
    <source>
        <dbReference type="Proteomes" id="UP001363622"/>
    </source>
</evidence>
<sequence>QNQPWVTPPFLCHLPQRHKHHGSLTSHIDRSSVDMARPFSDTMDIQDLLSALGVTSEEPTTFTMLSQMAQDLLSDPGRTGSAGSVVTELDEDFDVDDYLDDFSSEECEDYEGVESRGDYESGPPDLVAEPTAVDIIASLRKRMGTVETPYEPWRRSELEPMLCGTVVNGQAIETRHVREYRELVEAIVRHNCTGTANHETAAWQTLTTPTPLDVPWLKRRTRERWAQRYETETGRALLALKQRLKTSSGLDRLLYGPNLKYFRRLAYRKMGDECRRDVLDEFAQTQLAAPRAKYESELALLQLLYHGQRAELKTRIQAPLSLVDVVEELHSEVAATARSGLCFVEPEVEVLETLVDMAEEVMERVERSAGALLARDVQGKMARREESQRRFGMADSFGSMVVSLDDLDLVRSTARSVVGMAEQMGEELERVALAAVDAVGATKDLMLMKELRTGANQRRDNSGPVNA</sequence>
<evidence type="ECO:0000313" key="1">
    <source>
        <dbReference type="EMBL" id="KAK7517766.1"/>
    </source>
</evidence>